<reference evidence="9" key="1">
    <citation type="submission" date="2019-08" db="EMBL/GenBank/DDBJ databases">
        <title>Three high-quality genomes provides insights into domestication of ducks.</title>
        <authorList>
            <person name="Hou Z.C."/>
            <person name="Zhu F."/>
            <person name="Yin Z.T."/>
            <person name="Zhang F."/>
        </authorList>
    </citation>
    <scope>NUCLEOTIDE SEQUENCE [LARGE SCALE GENOMIC DNA]</scope>
</reference>
<proteinExistence type="inferred from homology"/>
<feature type="region of interest" description="Disordered" evidence="7">
    <location>
        <begin position="230"/>
        <end position="255"/>
    </location>
</feature>
<dbReference type="PROSITE" id="PS51362">
    <property type="entry name" value="TGF_BETA_2"/>
    <property type="match status" value="1"/>
</dbReference>
<dbReference type="PANTHER" id="PTHR12173:SF9">
    <property type="entry name" value="ARTEMIN"/>
    <property type="match status" value="1"/>
</dbReference>
<dbReference type="Gene3D" id="2.10.90.10">
    <property type="entry name" value="Cystine-knot cytokines"/>
    <property type="match status" value="1"/>
</dbReference>
<evidence type="ECO:0000256" key="3">
    <source>
        <dbReference type="ARBA" id="ARBA00022525"/>
    </source>
</evidence>
<evidence type="ECO:0000256" key="1">
    <source>
        <dbReference type="ARBA" id="ARBA00004613"/>
    </source>
</evidence>
<evidence type="ECO:0000256" key="6">
    <source>
        <dbReference type="ARBA" id="ARBA00023157"/>
    </source>
</evidence>
<feature type="region of interest" description="Disordered" evidence="7">
    <location>
        <begin position="305"/>
        <end position="326"/>
    </location>
</feature>
<evidence type="ECO:0000256" key="5">
    <source>
        <dbReference type="ARBA" id="ARBA00023030"/>
    </source>
</evidence>
<dbReference type="Ensembl" id="ENSAPLT00020026739.1">
    <property type="protein sequence ID" value="ENSAPLP00020024796.1"/>
    <property type="gene ID" value="ENSAPLG00020017063.1"/>
</dbReference>
<sequence length="326" mass="33705">MALESPAWCAAVSPWDLPVPPLVAPFACPRAAQGPHAPAPSAAQAACRGASAGPGGGRTGGPCANGFGVSKVRLPPRARKTFPGKGHGKGPPPWRSQSQQLPYGTAWHPVPLARGGGCVPPRRASMEQRAGPPEPRPAGPSTHPQPKEGTLWGVLAILSLLAGLATGALRTPHCNETLDAAPTPRDVATASPSAEDGVEMPLAWSQLHGDNMTTGALGATELAEDLLLRAERSPPGTSKAKKGARKPSRGARGRNCHIRNLMVKVRDLGLGFNSDEIVLFKYCSGSCHRARSNYDLTLGSLPAAAAHRPGPAGAHPQPPLLPAHPL</sequence>
<dbReference type="GO" id="GO:0008083">
    <property type="term" value="F:growth factor activity"/>
    <property type="evidence" value="ECO:0007669"/>
    <property type="project" value="UniProtKB-KW"/>
</dbReference>
<dbReference type="GO" id="GO:0005576">
    <property type="term" value="C:extracellular region"/>
    <property type="evidence" value="ECO:0007669"/>
    <property type="project" value="UniProtKB-SubCell"/>
</dbReference>
<keyword evidence="4" id="KW-0732">Signal</keyword>
<evidence type="ECO:0000259" key="8">
    <source>
        <dbReference type="PROSITE" id="PS51362"/>
    </source>
</evidence>
<evidence type="ECO:0000313" key="9">
    <source>
        <dbReference type="Ensembl" id="ENSAPLP00020024796.1"/>
    </source>
</evidence>
<accession>A0A8B9TPP6</accession>
<feature type="compositionally biased region" description="Basic residues" evidence="7">
    <location>
        <begin position="239"/>
        <end position="255"/>
    </location>
</feature>
<evidence type="ECO:0000313" key="10">
    <source>
        <dbReference type="Proteomes" id="UP000694400"/>
    </source>
</evidence>
<reference evidence="9" key="3">
    <citation type="submission" date="2025-09" db="UniProtKB">
        <authorList>
            <consortium name="Ensembl"/>
        </authorList>
    </citation>
    <scope>IDENTIFICATION</scope>
</reference>
<protein>
    <recommendedName>
        <fullName evidence="8">TGF-beta family profile domain-containing protein</fullName>
    </recommendedName>
</protein>
<reference evidence="9" key="2">
    <citation type="submission" date="2025-08" db="UniProtKB">
        <authorList>
            <consortium name="Ensembl"/>
        </authorList>
    </citation>
    <scope>IDENTIFICATION</scope>
</reference>
<comment type="subcellular location">
    <subcellularLocation>
        <location evidence="1">Secreted</location>
    </subcellularLocation>
</comment>
<feature type="compositionally biased region" description="Low complexity" evidence="7">
    <location>
        <begin position="305"/>
        <end position="315"/>
    </location>
</feature>
<feature type="compositionally biased region" description="Pro residues" evidence="7">
    <location>
        <begin position="316"/>
        <end position="326"/>
    </location>
</feature>
<dbReference type="AlphaFoldDB" id="A0A8B9TPP6"/>
<dbReference type="InterPro" id="IPR001839">
    <property type="entry name" value="TGF-b_C"/>
</dbReference>
<evidence type="ECO:0000256" key="4">
    <source>
        <dbReference type="ARBA" id="ARBA00022729"/>
    </source>
</evidence>
<organism evidence="9 10">
    <name type="scientific">Anas platyrhynchos</name>
    <name type="common">Mallard</name>
    <name type="synonym">Anas boschas</name>
    <dbReference type="NCBI Taxonomy" id="8839"/>
    <lineage>
        <taxon>Eukaryota</taxon>
        <taxon>Metazoa</taxon>
        <taxon>Chordata</taxon>
        <taxon>Craniata</taxon>
        <taxon>Vertebrata</taxon>
        <taxon>Euteleostomi</taxon>
        <taxon>Archelosauria</taxon>
        <taxon>Archosauria</taxon>
        <taxon>Dinosauria</taxon>
        <taxon>Saurischia</taxon>
        <taxon>Theropoda</taxon>
        <taxon>Coelurosauria</taxon>
        <taxon>Aves</taxon>
        <taxon>Neognathae</taxon>
        <taxon>Galloanserae</taxon>
        <taxon>Anseriformes</taxon>
        <taxon>Anatidae</taxon>
        <taxon>Anatinae</taxon>
        <taxon>Anas</taxon>
    </lineage>
</organism>
<dbReference type="InterPro" id="IPR043401">
    <property type="entry name" value="GDNF_fam"/>
</dbReference>
<dbReference type="Proteomes" id="UP000694400">
    <property type="component" value="Chromosome 8"/>
</dbReference>
<dbReference type="GO" id="GO:0030116">
    <property type="term" value="F:glial cell-derived neurotrophic factor receptor binding"/>
    <property type="evidence" value="ECO:0007669"/>
    <property type="project" value="InterPro"/>
</dbReference>
<feature type="domain" description="TGF-beta family profile" evidence="8">
    <location>
        <begin position="229"/>
        <end position="326"/>
    </location>
</feature>
<dbReference type="SUPFAM" id="SSF57501">
    <property type="entry name" value="Cystine-knot cytokines"/>
    <property type="match status" value="1"/>
</dbReference>
<dbReference type="InterPro" id="IPR029034">
    <property type="entry name" value="Cystine-knot_cytokine"/>
</dbReference>
<dbReference type="PANTHER" id="PTHR12173">
    <property type="entry name" value="GDNF SUBFAMILY OF TGF-BETA FAMILY"/>
    <property type="match status" value="1"/>
</dbReference>
<keyword evidence="5" id="KW-0339">Growth factor</keyword>
<evidence type="ECO:0000256" key="2">
    <source>
        <dbReference type="ARBA" id="ARBA00009832"/>
    </source>
</evidence>
<dbReference type="GO" id="GO:0030971">
    <property type="term" value="F:receptor tyrosine kinase binding"/>
    <property type="evidence" value="ECO:0007669"/>
    <property type="project" value="InterPro"/>
</dbReference>
<feature type="region of interest" description="Disordered" evidence="7">
    <location>
        <begin position="176"/>
        <end position="195"/>
    </location>
</feature>
<comment type="similarity">
    <text evidence="2">Belongs to the TGF-beta family. GDNF subfamily.</text>
</comment>
<keyword evidence="3" id="KW-0964">Secreted</keyword>
<evidence type="ECO:0000256" key="7">
    <source>
        <dbReference type="SAM" id="MobiDB-lite"/>
    </source>
</evidence>
<name>A0A8B9TPP6_ANAPL</name>
<dbReference type="GO" id="GO:0048731">
    <property type="term" value="P:system development"/>
    <property type="evidence" value="ECO:0007669"/>
    <property type="project" value="UniProtKB-ARBA"/>
</dbReference>
<feature type="region of interest" description="Disordered" evidence="7">
    <location>
        <begin position="115"/>
        <end position="148"/>
    </location>
</feature>
<keyword evidence="6" id="KW-1015">Disulfide bond</keyword>